<feature type="chain" id="PRO_5041399606" description="Transthyretin-like family protein" evidence="5">
    <location>
        <begin position="21"/>
        <end position="142"/>
    </location>
</feature>
<comment type="similarity">
    <text evidence="2">Belongs to the nematode transthyretin-like family.</text>
</comment>
<evidence type="ECO:0000256" key="3">
    <source>
        <dbReference type="ARBA" id="ARBA00022525"/>
    </source>
</evidence>
<sequence>MRSVMLFMLVLYALTALSDAFRTQSVAVKGKLMCGDQPAANVHVKLYDEDHGDPDDVLDNTYTKADGLFSLSGFASEITPIDPELRIYHDCNDNGRPCHREWVIRIPSKYIYLGSEPSEPMDLGTMNLEVELESELQECKEE</sequence>
<protein>
    <recommendedName>
        <fullName evidence="8">Transthyretin-like family protein</fullName>
    </recommendedName>
</protein>
<dbReference type="Proteomes" id="UP001176961">
    <property type="component" value="Unassembled WGS sequence"/>
</dbReference>
<organism evidence="6 7">
    <name type="scientific">Cylicocyclus nassatus</name>
    <name type="common">Nematode worm</name>
    <dbReference type="NCBI Taxonomy" id="53992"/>
    <lineage>
        <taxon>Eukaryota</taxon>
        <taxon>Metazoa</taxon>
        <taxon>Ecdysozoa</taxon>
        <taxon>Nematoda</taxon>
        <taxon>Chromadorea</taxon>
        <taxon>Rhabditida</taxon>
        <taxon>Rhabditina</taxon>
        <taxon>Rhabditomorpha</taxon>
        <taxon>Strongyloidea</taxon>
        <taxon>Strongylidae</taxon>
        <taxon>Cylicocyclus</taxon>
    </lineage>
</organism>
<dbReference type="GO" id="GO:0005576">
    <property type="term" value="C:extracellular region"/>
    <property type="evidence" value="ECO:0007669"/>
    <property type="project" value="UniProtKB-SubCell"/>
</dbReference>
<dbReference type="InterPro" id="IPR038479">
    <property type="entry name" value="Transthyretin-like_sf"/>
</dbReference>
<reference evidence="6" key="1">
    <citation type="submission" date="2023-07" db="EMBL/GenBank/DDBJ databases">
        <authorList>
            <consortium name="CYATHOMIX"/>
        </authorList>
    </citation>
    <scope>NUCLEOTIDE SEQUENCE</scope>
    <source>
        <strain evidence="6">N/A</strain>
    </source>
</reference>
<dbReference type="GO" id="GO:0009986">
    <property type="term" value="C:cell surface"/>
    <property type="evidence" value="ECO:0007669"/>
    <property type="project" value="InterPro"/>
</dbReference>
<evidence type="ECO:0000313" key="7">
    <source>
        <dbReference type="Proteomes" id="UP001176961"/>
    </source>
</evidence>
<gene>
    <name evidence="6" type="ORF">CYNAS_LOCUS10017</name>
</gene>
<keyword evidence="3" id="KW-0964">Secreted</keyword>
<dbReference type="InterPro" id="IPR001534">
    <property type="entry name" value="Transthyretin-like"/>
</dbReference>
<proteinExistence type="inferred from homology"/>
<dbReference type="PANTHER" id="PTHR21700:SF44">
    <property type="entry name" value="TRANSTHYRETIN-LIKE FAMILY PROTEIN"/>
    <property type="match status" value="1"/>
</dbReference>
<evidence type="ECO:0000256" key="2">
    <source>
        <dbReference type="ARBA" id="ARBA00010112"/>
    </source>
</evidence>
<evidence type="ECO:0000313" key="6">
    <source>
        <dbReference type="EMBL" id="CAJ0598034.1"/>
    </source>
</evidence>
<name>A0AA36GTW3_CYLNA</name>
<keyword evidence="7" id="KW-1185">Reference proteome</keyword>
<feature type="signal peptide" evidence="5">
    <location>
        <begin position="1"/>
        <end position="20"/>
    </location>
</feature>
<evidence type="ECO:0008006" key="8">
    <source>
        <dbReference type="Google" id="ProtNLM"/>
    </source>
</evidence>
<accession>A0AA36GTW3</accession>
<keyword evidence="4 5" id="KW-0732">Signal</keyword>
<evidence type="ECO:0000256" key="5">
    <source>
        <dbReference type="SAM" id="SignalP"/>
    </source>
</evidence>
<comment type="subcellular location">
    <subcellularLocation>
        <location evidence="1">Secreted</location>
    </subcellularLocation>
</comment>
<comment type="caution">
    <text evidence="6">The sequence shown here is derived from an EMBL/GenBank/DDBJ whole genome shotgun (WGS) entry which is preliminary data.</text>
</comment>
<dbReference type="Pfam" id="PF01060">
    <property type="entry name" value="TTR-52"/>
    <property type="match status" value="1"/>
</dbReference>
<dbReference type="AlphaFoldDB" id="A0AA36GTW3"/>
<dbReference type="EMBL" id="CATQJL010000223">
    <property type="protein sequence ID" value="CAJ0598034.1"/>
    <property type="molecule type" value="Genomic_DNA"/>
</dbReference>
<dbReference type="PANTHER" id="PTHR21700">
    <property type="entry name" value="TRANSTHYRETIN-LIKE FAMILY PROTEIN-RELATED"/>
    <property type="match status" value="1"/>
</dbReference>
<evidence type="ECO:0000256" key="1">
    <source>
        <dbReference type="ARBA" id="ARBA00004613"/>
    </source>
</evidence>
<evidence type="ECO:0000256" key="4">
    <source>
        <dbReference type="ARBA" id="ARBA00022729"/>
    </source>
</evidence>
<dbReference type="Gene3D" id="2.60.40.3330">
    <property type="match status" value="1"/>
</dbReference>